<dbReference type="AlphaFoldDB" id="A0A9X2IRW6"/>
<comment type="caution">
    <text evidence="2">The sequence shown here is derived from an EMBL/GenBank/DDBJ whole genome shotgun (WGS) entry which is preliminary data.</text>
</comment>
<keyword evidence="1" id="KW-0472">Membrane</keyword>
<dbReference type="Pfam" id="PF14329">
    <property type="entry name" value="DUF4386"/>
    <property type="match status" value="1"/>
</dbReference>
<feature type="transmembrane region" description="Helical" evidence="1">
    <location>
        <begin position="50"/>
        <end position="73"/>
    </location>
</feature>
<proteinExistence type="predicted"/>
<keyword evidence="1" id="KW-1133">Transmembrane helix</keyword>
<keyword evidence="3" id="KW-1185">Reference proteome</keyword>
<dbReference type="RefSeq" id="WP_251945520.1">
    <property type="nucleotide sequence ID" value="NZ_JAMRYM010000037.1"/>
</dbReference>
<sequence length="240" mass="24992">MPSVDRTARLTGVLFLLTFATAIAGAVLYLPLLTDPDYVLGPGADTRVVIGVVCEILLVITNLGTALVLYPVLRRHHETAALAYVVARVVECALIVVGMLAVVSVVELRQAQAGADADAARAVAQALVAVHDATFLLGPGFVVGIGNGLLLGFLLHRAHLVPRPVALLGLVGGPLMSLSGIAVLFGAYEQTSVRSGLLTLPEIAWELFLGVYLTVHGFRRATEPAAPAARVGAESGPRLP</sequence>
<feature type="transmembrane region" description="Helical" evidence="1">
    <location>
        <begin position="12"/>
        <end position="30"/>
    </location>
</feature>
<keyword evidence="1" id="KW-0812">Transmembrane</keyword>
<accession>A0A9X2IRW6</accession>
<dbReference type="EMBL" id="JAMRYM010000037">
    <property type="protein sequence ID" value="MCM6762760.1"/>
    <property type="molecule type" value="Genomic_DNA"/>
</dbReference>
<organism evidence="2 3">
    <name type="scientific">Rathayibacter rubneri</name>
    <dbReference type="NCBI Taxonomy" id="2950106"/>
    <lineage>
        <taxon>Bacteria</taxon>
        <taxon>Bacillati</taxon>
        <taxon>Actinomycetota</taxon>
        <taxon>Actinomycetes</taxon>
        <taxon>Micrococcales</taxon>
        <taxon>Microbacteriaceae</taxon>
        <taxon>Rathayibacter</taxon>
    </lineage>
</organism>
<name>A0A9X2IRW6_9MICO</name>
<dbReference type="Proteomes" id="UP001155240">
    <property type="component" value="Unassembled WGS sequence"/>
</dbReference>
<evidence type="ECO:0000313" key="3">
    <source>
        <dbReference type="Proteomes" id="UP001155240"/>
    </source>
</evidence>
<protein>
    <submittedName>
        <fullName evidence="2">DUF4386 domain-containing protein</fullName>
    </submittedName>
</protein>
<gene>
    <name evidence="2" type="ORF">NB037_10070</name>
</gene>
<evidence type="ECO:0000256" key="1">
    <source>
        <dbReference type="SAM" id="Phobius"/>
    </source>
</evidence>
<feature type="transmembrane region" description="Helical" evidence="1">
    <location>
        <begin position="85"/>
        <end position="106"/>
    </location>
</feature>
<feature type="transmembrane region" description="Helical" evidence="1">
    <location>
        <begin position="135"/>
        <end position="155"/>
    </location>
</feature>
<evidence type="ECO:0000313" key="2">
    <source>
        <dbReference type="EMBL" id="MCM6762760.1"/>
    </source>
</evidence>
<reference evidence="2" key="1">
    <citation type="submission" date="2022-06" db="EMBL/GenBank/DDBJ databases">
        <title>Whole genome shotgun sequencing (WGS) of Rathayibacter sp. ZW T2_19, isolated from stored onions (Allium cepa).</title>
        <authorList>
            <person name="Stoll D.A."/>
            <person name="Huch M."/>
        </authorList>
    </citation>
    <scope>NUCLEOTIDE SEQUENCE</scope>
    <source>
        <strain evidence="2">ZW T2_19</strain>
    </source>
</reference>
<dbReference type="InterPro" id="IPR025495">
    <property type="entry name" value="DUF4386"/>
</dbReference>
<feature type="transmembrane region" description="Helical" evidence="1">
    <location>
        <begin position="167"/>
        <end position="188"/>
    </location>
</feature>